<evidence type="ECO:0000313" key="2">
    <source>
        <dbReference type="Proteomes" id="UP001151760"/>
    </source>
</evidence>
<proteinExistence type="predicted"/>
<organism evidence="1 2">
    <name type="scientific">Tanacetum coccineum</name>
    <dbReference type="NCBI Taxonomy" id="301880"/>
    <lineage>
        <taxon>Eukaryota</taxon>
        <taxon>Viridiplantae</taxon>
        <taxon>Streptophyta</taxon>
        <taxon>Embryophyta</taxon>
        <taxon>Tracheophyta</taxon>
        <taxon>Spermatophyta</taxon>
        <taxon>Magnoliopsida</taxon>
        <taxon>eudicotyledons</taxon>
        <taxon>Gunneridae</taxon>
        <taxon>Pentapetalae</taxon>
        <taxon>asterids</taxon>
        <taxon>campanulids</taxon>
        <taxon>Asterales</taxon>
        <taxon>Asteraceae</taxon>
        <taxon>Asteroideae</taxon>
        <taxon>Anthemideae</taxon>
        <taxon>Anthemidinae</taxon>
        <taxon>Tanacetum</taxon>
    </lineage>
</organism>
<reference evidence="1" key="2">
    <citation type="submission" date="2022-01" db="EMBL/GenBank/DDBJ databases">
        <authorList>
            <person name="Yamashiro T."/>
            <person name="Shiraishi A."/>
            <person name="Satake H."/>
            <person name="Nakayama K."/>
        </authorList>
    </citation>
    <scope>NUCLEOTIDE SEQUENCE</scope>
</reference>
<dbReference type="EMBL" id="BQNB010013850">
    <property type="protein sequence ID" value="GJT20983.1"/>
    <property type="molecule type" value="Genomic_DNA"/>
</dbReference>
<keyword evidence="2" id="KW-1185">Reference proteome</keyword>
<name>A0ABQ5C4P2_9ASTR</name>
<accession>A0ABQ5C4P2</accession>
<protein>
    <submittedName>
        <fullName evidence="1">Uncharacterized protein</fullName>
    </submittedName>
</protein>
<dbReference type="Proteomes" id="UP001151760">
    <property type="component" value="Unassembled WGS sequence"/>
</dbReference>
<comment type="caution">
    <text evidence="1">The sequence shown here is derived from an EMBL/GenBank/DDBJ whole genome shotgun (WGS) entry which is preliminary data.</text>
</comment>
<sequence>MVESEKGKAKLMVEFEKGKAKLMVSDDMVKYVLAKYGKNWNVEDEITDVILEDLWIKYGKDDKGKGKVDDLQNIVERLEGDLARAKQVEHDNGKAKQAEHDFDDVDLVDALDQVIQVSSDEGFSGDEDVVCFNDVKYPPTAAEIRMFKETPITSRGPRRQLASTFTRSRALIASTTSRASRRQLASTSTRSKALIASTSSAQAASTSALKVYKIIAMTGCVLALFASNAHNAPPPFVPQKRKSKP</sequence>
<evidence type="ECO:0000313" key="1">
    <source>
        <dbReference type="EMBL" id="GJT20983.1"/>
    </source>
</evidence>
<gene>
    <name evidence="1" type="ORF">Tco_0890920</name>
</gene>
<reference evidence="1" key="1">
    <citation type="journal article" date="2022" name="Int. J. Mol. Sci.">
        <title>Draft Genome of Tanacetum Coccineum: Genomic Comparison of Closely Related Tanacetum-Family Plants.</title>
        <authorList>
            <person name="Yamashiro T."/>
            <person name="Shiraishi A."/>
            <person name="Nakayama K."/>
            <person name="Satake H."/>
        </authorList>
    </citation>
    <scope>NUCLEOTIDE SEQUENCE</scope>
</reference>